<keyword evidence="1" id="KW-0472">Membrane</keyword>
<dbReference type="EMBL" id="BK015638">
    <property type="protein sequence ID" value="DAE17279.1"/>
    <property type="molecule type" value="Genomic_DNA"/>
</dbReference>
<keyword evidence="1" id="KW-1133">Transmembrane helix</keyword>
<sequence length="76" mass="8874">MRFSANIPKSRLRGLFLAKEIYFSGKTIYFFVWRCAIFFYSLSPRCVKLRGFIFNNIKARPPFLAVGLTVIVKYAL</sequence>
<proteinExistence type="predicted"/>
<accession>A0A8S5QDE4</accession>
<reference evidence="2" key="1">
    <citation type="journal article" date="2021" name="Proc. Natl. Acad. Sci. U.S.A.">
        <title>A Catalog of Tens of Thousands of Viruses from Human Metagenomes Reveals Hidden Associations with Chronic Diseases.</title>
        <authorList>
            <person name="Tisza M.J."/>
            <person name="Buck C.B."/>
        </authorList>
    </citation>
    <scope>NUCLEOTIDE SEQUENCE</scope>
    <source>
        <strain evidence="2">CtEIp38</strain>
    </source>
</reference>
<evidence type="ECO:0000313" key="2">
    <source>
        <dbReference type="EMBL" id="DAE17279.1"/>
    </source>
</evidence>
<feature type="transmembrane region" description="Helical" evidence="1">
    <location>
        <begin position="21"/>
        <end position="42"/>
    </location>
</feature>
<organism evidence="2">
    <name type="scientific">Siphoviridae sp. ctEIp38</name>
    <dbReference type="NCBI Taxonomy" id="2825394"/>
    <lineage>
        <taxon>Viruses</taxon>
        <taxon>Duplodnaviria</taxon>
        <taxon>Heunggongvirae</taxon>
        <taxon>Uroviricota</taxon>
        <taxon>Caudoviricetes</taxon>
    </lineage>
</organism>
<name>A0A8S5QDE4_9CAUD</name>
<evidence type="ECO:0000256" key="1">
    <source>
        <dbReference type="SAM" id="Phobius"/>
    </source>
</evidence>
<protein>
    <submittedName>
        <fullName evidence="2">Uncharacterized protein</fullName>
    </submittedName>
</protein>
<keyword evidence="1" id="KW-0812">Transmembrane</keyword>